<dbReference type="GO" id="GO:0043565">
    <property type="term" value="F:sequence-specific DNA binding"/>
    <property type="evidence" value="ECO:0007669"/>
    <property type="project" value="InterPro"/>
</dbReference>
<protein>
    <submittedName>
        <fullName evidence="5">Lrp/AsnC family transcriptional regulator</fullName>
    </submittedName>
</protein>
<keyword evidence="3" id="KW-0804">Transcription</keyword>
<dbReference type="PANTHER" id="PTHR30154:SF34">
    <property type="entry name" value="TRANSCRIPTIONAL REGULATOR AZLB"/>
    <property type="match status" value="1"/>
</dbReference>
<evidence type="ECO:0000256" key="3">
    <source>
        <dbReference type="ARBA" id="ARBA00023163"/>
    </source>
</evidence>
<keyword evidence="1" id="KW-0805">Transcription regulation</keyword>
<dbReference type="InterPro" id="IPR036388">
    <property type="entry name" value="WH-like_DNA-bd_sf"/>
</dbReference>
<name>A0A964DZN3_9PROT</name>
<gene>
    <name evidence="5" type="ORF">ASILVAE211_14910</name>
</gene>
<reference evidence="5" key="2">
    <citation type="submission" date="2021-01" db="EMBL/GenBank/DDBJ databases">
        <authorList>
            <person name="Mieszkin S."/>
            <person name="Pouder E."/>
            <person name="Alain K."/>
        </authorList>
    </citation>
    <scope>NUCLEOTIDE SEQUENCE</scope>
    <source>
        <strain evidence="5">HW T2.11</strain>
    </source>
</reference>
<dbReference type="Pfam" id="PF01037">
    <property type="entry name" value="AsnC_trans_reg"/>
    <property type="match status" value="1"/>
</dbReference>
<dbReference type="RefSeq" id="WP_227322136.1">
    <property type="nucleotide sequence ID" value="NZ_JAESVB010000006.1"/>
</dbReference>
<proteinExistence type="predicted"/>
<keyword evidence="6" id="KW-1185">Reference proteome</keyword>
<comment type="caution">
    <text evidence="5">The sequence shown here is derived from an EMBL/GenBank/DDBJ whole genome shotgun (WGS) entry which is preliminary data.</text>
</comment>
<evidence type="ECO:0000313" key="5">
    <source>
        <dbReference type="EMBL" id="MCB8876481.1"/>
    </source>
</evidence>
<dbReference type="EMBL" id="JAESVB010000006">
    <property type="protein sequence ID" value="MCB8876481.1"/>
    <property type="molecule type" value="Genomic_DNA"/>
</dbReference>
<dbReference type="AlphaFoldDB" id="A0A964DZN3"/>
<organism evidence="5 6">
    <name type="scientific">Acidisoma silvae</name>
    <dbReference type="NCBI Taxonomy" id="2802396"/>
    <lineage>
        <taxon>Bacteria</taxon>
        <taxon>Pseudomonadati</taxon>
        <taxon>Pseudomonadota</taxon>
        <taxon>Alphaproteobacteria</taxon>
        <taxon>Acetobacterales</taxon>
        <taxon>Acidocellaceae</taxon>
        <taxon>Acidisoma</taxon>
    </lineage>
</organism>
<dbReference type="GO" id="GO:0005829">
    <property type="term" value="C:cytosol"/>
    <property type="evidence" value="ECO:0007669"/>
    <property type="project" value="TreeGrafter"/>
</dbReference>
<dbReference type="Gene3D" id="3.30.70.920">
    <property type="match status" value="1"/>
</dbReference>
<dbReference type="InterPro" id="IPR000485">
    <property type="entry name" value="AsnC-type_HTH_dom"/>
</dbReference>
<dbReference type="SUPFAM" id="SSF54909">
    <property type="entry name" value="Dimeric alpha+beta barrel"/>
    <property type="match status" value="1"/>
</dbReference>
<dbReference type="PRINTS" id="PR00033">
    <property type="entry name" value="HTHASNC"/>
</dbReference>
<dbReference type="PANTHER" id="PTHR30154">
    <property type="entry name" value="LEUCINE-RESPONSIVE REGULATORY PROTEIN"/>
    <property type="match status" value="1"/>
</dbReference>
<accession>A0A964DZN3</accession>
<sequence>MSEPLDSFDCKILNILQEDCQLKAEQIAEQVSLSTSAVQRRIKRLRQDKIITAEIAVVDRKAAGKLMTFVVGLEIERENYTALARFRVWAEKQTEIQQAYYVTGSVDVILIIVAEDVEAFDAVSARIMAHNPQVRRMNTNVVLNILKLGLTVPVEATR</sequence>
<dbReference type="InterPro" id="IPR036390">
    <property type="entry name" value="WH_DNA-bd_sf"/>
</dbReference>
<reference evidence="5" key="1">
    <citation type="journal article" date="2021" name="Microorganisms">
        <title>Acidisoma silvae sp. nov. and Acidisomacellulosilytica sp. nov., Two Acidophilic Bacteria Isolated from Decaying Wood, Hydrolyzing Cellulose and Producing Poly-3-hydroxybutyrate.</title>
        <authorList>
            <person name="Mieszkin S."/>
            <person name="Pouder E."/>
            <person name="Uroz S."/>
            <person name="Simon-Colin C."/>
            <person name="Alain K."/>
        </authorList>
    </citation>
    <scope>NUCLEOTIDE SEQUENCE</scope>
    <source>
        <strain evidence="5">HW T2.11</strain>
    </source>
</reference>
<dbReference type="SUPFAM" id="SSF46785">
    <property type="entry name" value="Winged helix' DNA-binding domain"/>
    <property type="match status" value="1"/>
</dbReference>
<feature type="domain" description="HTH asnC-type" evidence="4">
    <location>
        <begin position="5"/>
        <end position="66"/>
    </location>
</feature>
<dbReference type="InterPro" id="IPR019887">
    <property type="entry name" value="Tscrpt_reg_AsnC/Lrp_C"/>
</dbReference>
<dbReference type="GO" id="GO:0006355">
    <property type="term" value="P:regulation of DNA-templated transcription"/>
    <property type="evidence" value="ECO:0007669"/>
    <property type="project" value="UniProtKB-ARBA"/>
</dbReference>
<evidence type="ECO:0000259" key="4">
    <source>
        <dbReference type="PROSITE" id="PS50956"/>
    </source>
</evidence>
<dbReference type="Proteomes" id="UP000708298">
    <property type="component" value="Unassembled WGS sequence"/>
</dbReference>
<dbReference type="Pfam" id="PF13404">
    <property type="entry name" value="HTH_AsnC-type"/>
    <property type="match status" value="1"/>
</dbReference>
<dbReference type="InterPro" id="IPR011008">
    <property type="entry name" value="Dimeric_a/b-barrel"/>
</dbReference>
<dbReference type="InterPro" id="IPR019888">
    <property type="entry name" value="Tscrpt_reg_AsnC-like"/>
</dbReference>
<evidence type="ECO:0000313" key="6">
    <source>
        <dbReference type="Proteomes" id="UP000708298"/>
    </source>
</evidence>
<keyword evidence="2" id="KW-0238">DNA-binding</keyword>
<dbReference type="CDD" id="cd00090">
    <property type="entry name" value="HTH_ARSR"/>
    <property type="match status" value="1"/>
</dbReference>
<evidence type="ECO:0000256" key="1">
    <source>
        <dbReference type="ARBA" id="ARBA00023015"/>
    </source>
</evidence>
<dbReference type="SMART" id="SM00344">
    <property type="entry name" value="HTH_ASNC"/>
    <property type="match status" value="1"/>
</dbReference>
<evidence type="ECO:0000256" key="2">
    <source>
        <dbReference type="ARBA" id="ARBA00023125"/>
    </source>
</evidence>
<dbReference type="PROSITE" id="PS50956">
    <property type="entry name" value="HTH_ASNC_2"/>
    <property type="match status" value="1"/>
</dbReference>
<dbReference type="InterPro" id="IPR011991">
    <property type="entry name" value="ArsR-like_HTH"/>
</dbReference>
<dbReference type="Gene3D" id="1.10.10.10">
    <property type="entry name" value="Winged helix-like DNA-binding domain superfamily/Winged helix DNA-binding domain"/>
    <property type="match status" value="1"/>
</dbReference>
<dbReference type="GO" id="GO:0043200">
    <property type="term" value="P:response to amino acid"/>
    <property type="evidence" value="ECO:0007669"/>
    <property type="project" value="TreeGrafter"/>
</dbReference>